<proteinExistence type="predicted"/>
<dbReference type="EMBL" id="CP043505">
    <property type="protein sequence ID" value="QEO15556.1"/>
    <property type="molecule type" value="Genomic_DNA"/>
</dbReference>
<gene>
    <name evidence="2" type="ORF">FLP10_14770</name>
</gene>
<evidence type="ECO:0000313" key="2">
    <source>
        <dbReference type="EMBL" id="QEO15556.1"/>
    </source>
</evidence>
<dbReference type="AlphaFoldDB" id="A0A5C1YH60"/>
<reference evidence="2 3" key="1">
    <citation type="submission" date="2019-09" db="EMBL/GenBank/DDBJ databases">
        <title>Genome sequencing of strain KACC 19306.</title>
        <authorList>
            <person name="Heo J."/>
            <person name="Kim S.-J."/>
            <person name="Kim J.-S."/>
            <person name="Hong S.-B."/>
            <person name="Kwon S.-W."/>
        </authorList>
    </citation>
    <scope>NUCLEOTIDE SEQUENCE [LARGE SCALE GENOMIC DNA]</scope>
    <source>
        <strain evidence="2 3">KACC 19306</strain>
    </source>
</reference>
<feature type="chain" id="PRO_5039379210" evidence="1">
    <location>
        <begin position="21"/>
        <end position="295"/>
    </location>
</feature>
<evidence type="ECO:0000256" key="1">
    <source>
        <dbReference type="SAM" id="SignalP"/>
    </source>
</evidence>
<dbReference type="OrthoDB" id="3784033at2"/>
<evidence type="ECO:0000313" key="3">
    <source>
        <dbReference type="Proteomes" id="UP000324678"/>
    </source>
</evidence>
<dbReference type="Proteomes" id="UP000324678">
    <property type="component" value="Chromosome"/>
</dbReference>
<dbReference type="KEGG" id="ail:FLP10_14770"/>
<keyword evidence="1" id="KW-0732">Signal</keyword>
<dbReference type="RefSeq" id="WP_149161569.1">
    <property type="nucleotide sequence ID" value="NZ_CP043505.1"/>
</dbReference>
<organism evidence="2 3">
    <name type="scientific">Agromyces intestinalis</name>
    <dbReference type="NCBI Taxonomy" id="2592652"/>
    <lineage>
        <taxon>Bacteria</taxon>
        <taxon>Bacillati</taxon>
        <taxon>Actinomycetota</taxon>
        <taxon>Actinomycetes</taxon>
        <taxon>Micrococcales</taxon>
        <taxon>Microbacteriaceae</taxon>
        <taxon>Agromyces</taxon>
    </lineage>
</organism>
<accession>A0A5C1YH60</accession>
<dbReference type="PROSITE" id="PS51257">
    <property type="entry name" value="PROKAR_LIPOPROTEIN"/>
    <property type="match status" value="1"/>
</dbReference>
<keyword evidence="3" id="KW-1185">Reference proteome</keyword>
<feature type="signal peptide" evidence="1">
    <location>
        <begin position="1"/>
        <end position="20"/>
    </location>
</feature>
<sequence>MPRGRIALGASVALVAMACALVGCSGGGDPGGDPGGSGDPAALDGITASVGQGRVDISGGRIFVLVENGRDDEVTVRSVEVRSPGFEPGMAKSTPTGFAPGRAIAIRLMPTDAVCTEPVAPVTVVLDVETAAGAGRGELPAEDAFGALQRVQDQACLAESVDSVAVITLPEHLRTSGSGAGTRAVIDVTVVPAGGGGSVHVTGVSGTTLLNAEDTPDWTLDVEIAGSDPPSMIELPVRPNRCDAHAVAEDKVGTILPFEVTTSDGRSGQLGIKAGDTLRADLYAYYAERCGLPAG</sequence>
<protein>
    <submittedName>
        <fullName evidence="2">Uncharacterized protein</fullName>
    </submittedName>
</protein>
<name>A0A5C1YH60_9MICO</name>